<protein>
    <submittedName>
        <fullName evidence="2">Guanylate kinase</fullName>
    </submittedName>
</protein>
<reference evidence="2 3" key="1">
    <citation type="journal article" date="2016" name="Virology">
        <title>The genome of AR9, a giant transducing Bacillus phage encoding two multisubunit RNA polymerases.</title>
        <authorList>
            <person name="Lavysh D."/>
            <person name="Sokolova M."/>
            <person name="Minakhin L."/>
            <person name="Yakunina M."/>
            <person name="Artamonova T."/>
            <person name="Kozyavkin S."/>
            <person name="Makarova K.S."/>
            <person name="Koonin E.V."/>
            <person name="Severinov K."/>
        </authorList>
    </citation>
    <scope>NUCLEOTIDE SEQUENCE [LARGE SCALE GENOMIC DNA]</scope>
</reference>
<evidence type="ECO:0000259" key="1">
    <source>
        <dbReference type="PROSITE" id="PS50052"/>
    </source>
</evidence>
<dbReference type="SUPFAM" id="SSF52540">
    <property type="entry name" value="P-loop containing nucleoside triphosphate hydrolases"/>
    <property type="match status" value="1"/>
</dbReference>
<keyword evidence="2" id="KW-0808">Transferase</keyword>
<gene>
    <name evidence="2" type="ORF">AR9_g238</name>
</gene>
<feature type="domain" description="Guanylate kinase-like" evidence="1">
    <location>
        <begin position="3"/>
        <end position="88"/>
    </location>
</feature>
<dbReference type="KEGG" id="vg:29058956"/>
<dbReference type="PROSITE" id="PS50052">
    <property type="entry name" value="GUANYLATE_KINASE_2"/>
    <property type="match status" value="1"/>
</dbReference>
<dbReference type="Pfam" id="PF00625">
    <property type="entry name" value="Guanylate_kin"/>
    <property type="match status" value="1"/>
</dbReference>
<dbReference type="GO" id="GO:0016301">
    <property type="term" value="F:kinase activity"/>
    <property type="evidence" value="ECO:0007669"/>
    <property type="project" value="UniProtKB-KW"/>
</dbReference>
<dbReference type="Gene3D" id="3.40.50.300">
    <property type="entry name" value="P-loop containing nucleotide triphosphate hydrolases"/>
    <property type="match status" value="1"/>
</dbReference>
<dbReference type="InterPro" id="IPR008144">
    <property type="entry name" value="Guanylate_kin-like_dom"/>
</dbReference>
<proteinExistence type="predicted"/>
<dbReference type="EMBL" id="KU878088">
    <property type="protein sequence ID" value="AMS01322.1"/>
    <property type="molecule type" value="Genomic_DNA"/>
</dbReference>
<evidence type="ECO:0000313" key="2">
    <source>
        <dbReference type="EMBL" id="AMS01322.1"/>
    </source>
</evidence>
<accession>A0A172JIE8</accession>
<dbReference type="InterPro" id="IPR008145">
    <property type="entry name" value="GK/Ca_channel_bsu"/>
</dbReference>
<sequence length="173" mass="20229">MKKRLLVIAGPSGCGKNYITDLLIGTYPELFQQLPQYTTREKRTPDENTYHFISKSHYDVIEHALIAKTEINGYHYGTVPSFEENKIGIIIANKKGIESLREYLSNNTDNVEVFYLGIDSEQPKERDERTKEYVANERKELKPIINDWLVNIPPYNYITAEDVYQYLENKKFI</sequence>
<name>A0A172JIE8_BPPB1</name>
<dbReference type="InterPro" id="IPR027417">
    <property type="entry name" value="P-loop_NTPase"/>
</dbReference>
<dbReference type="GeneID" id="29058956"/>
<keyword evidence="2" id="KW-0418">Kinase</keyword>
<organism evidence="2 3">
    <name type="scientific">Bacillus phage AR9</name>
    <dbReference type="NCBI Taxonomy" id="1815509"/>
    <lineage>
        <taxon>Viruses</taxon>
        <taxon>Duplodnaviria</taxon>
        <taxon>Heunggongvirae</taxon>
        <taxon>Uroviricota</taxon>
        <taxon>Caudoviricetes</taxon>
        <taxon>Takahashivirus</taxon>
        <taxon>Bacillus phage PBS1</taxon>
    </lineage>
</organism>
<dbReference type="RefSeq" id="YP_009283142.1">
    <property type="nucleotide sequence ID" value="NC_031039.1"/>
</dbReference>
<evidence type="ECO:0000313" key="3">
    <source>
        <dbReference type="Proteomes" id="UP000202618"/>
    </source>
</evidence>
<dbReference type="Proteomes" id="UP000202618">
    <property type="component" value="Segment"/>
</dbReference>